<proteinExistence type="predicted"/>
<reference evidence="1" key="1">
    <citation type="journal article" date="2019" name="Environ. Microbiol.">
        <title>Fungal ecological strategies reflected in gene transcription - a case study of two litter decomposers.</title>
        <authorList>
            <person name="Barbi F."/>
            <person name="Kohler A."/>
            <person name="Barry K."/>
            <person name="Baskaran P."/>
            <person name="Daum C."/>
            <person name="Fauchery L."/>
            <person name="Ihrmark K."/>
            <person name="Kuo A."/>
            <person name="LaButti K."/>
            <person name="Lipzen A."/>
            <person name="Morin E."/>
            <person name="Grigoriev I.V."/>
            <person name="Henrissat B."/>
            <person name="Lindahl B."/>
            <person name="Martin F."/>
        </authorList>
    </citation>
    <scope>NUCLEOTIDE SEQUENCE</scope>
    <source>
        <strain evidence="1">JB14</strain>
    </source>
</reference>
<dbReference type="Proteomes" id="UP000799118">
    <property type="component" value="Unassembled WGS sequence"/>
</dbReference>
<dbReference type="EMBL" id="ML769571">
    <property type="protein sequence ID" value="KAE9393469.1"/>
    <property type="molecule type" value="Genomic_DNA"/>
</dbReference>
<accession>A0A6A4H5G9</accession>
<evidence type="ECO:0000313" key="1">
    <source>
        <dbReference type="EMBL" id="KAE9393469.1"/>
    </source>
</evidence>
<organism evidence="1 2">
    <name type="scientific">Gymnopus androsaceus JB14</name>
    <dbReference type="NCBI Taxonomy" id="1447944"/>
    <lineage>
        <taxon>Eukaryota</taxon>
        <taxon>Fungi</taxon>
        <taxon>Dikarya</taxon>
        <taxon>Basidiomycota</taxon>
        <taxon>Agaricomycotina</taxon>
        <taxon>Agaricomycetes</taxon>
        <taxon>Agaricomycetidae</taxon>
        <taxon>Agaricales</taxon>
        <taxon>Marasmiineae</taxon>
        <taxon>Omphalotaceae</taxon>
        <taxon>Gymnopus</taxon>
    </lineage>
</organism>
<dbReference type="AlphaFoldDB" id="A0A6A4H5G9"/>
<evidence type="ECO:0000313" key="2">
    <source>
        <dbReference type="Proteomes" id="UP000799118"/>
    </source>
</evidence>
<name>A0A6A4H5G9_9AGAR</name>
<keyword evidence="2" id="KW-1185">Reference proteome</keyword>
<gene>
    <name evidence="1" type="ORF">BT96DRAFT_218877</name>
</gene>
<sequence length="203" mass="23035">MFDEQDTSGDLGGNRWEQLSPQTWRTVLELLPRGITIRMTVSEGLISLFNGMLEIMENRFVNASGRASRRYIRAHGQPRFALLQLTETRLSGLSAVTHNLKIRDLYNEFVSLLVEYEGLVAASGELEGTLSLNELCIDLDTSRARSSYIYQLAPRLFNVTTSQLKLNGKLYSPLQQKTFNRMRDKSNRDMLRILGGSDSEDEP</sequence>
<protein>
    <submittedName>
        <fullName evidence="1">Uncharacterized protein</fullName>
    </submittedName>
</protein>